<dbReference type="Proteomes" id="UP000887540">
    <property type="component" value="Unplaced"/>
</dbReference>
<dbReference type="WBParaSite" id="ACRNAN_scaffold668.g8760.t1">
    <property type="protein sequence ID" value="ACRNAN_scaffold668.g8760.t1"/>
    <property type="gene ID" value="ACRNAN_scaffold668.g8760"/>
</dbReference>
<dbReference type="InterPro" id="IPR014710">
    <property type="entry name" value="RmlC-like_jellyroll"/>
</dbReference>
<dbReference type="NCBIfam" id="TIGR01221">
    <property type="entry name" value="rmlC"/>
    <property type="match status" value="1"/>
</dbReference>
<sequence>MSQSPTIVKRVKPEIVNIEAIPDLKLIYPKAFPDERGFFSETYNMEDWANDLGFKEIIKQDNHSYSKYGVLRGLHTQPGMGKLVSVISGKIFDVAVDIRPGSETYGKWHGVELDAESKTIFWIPSGFLHGFQCLSKEGAHVVYKCSAGYDPKTEFGINPFDEDINIIWPLTNKNELIISERDQQHGSFKDLKKE</sequence>
<dbReference type="InterPro" id="IPR000888">
    <property type="entry name" value="RmlC-like"/>
</dbReference>
<dbReference type="AlphaFoldDB" id="A0A914E9J1"/>
<reference evidence="2" key="1">
    <citation type="submission" date="2022-11" db="UniProtKB">
        <authorList>
            <consortium name="WormBaseParasite"/>
        </authorList>
    </citation>
    <scope>IDENTIFICATION</scope>
</reference>
<protein>
    <submittedName>
        <fullName evidence="2">dTDP-4-dehydrorhamnose 3,5-epimerase</fullName>
    </submittedName>
</protein>
<evidence type="ECO:0000313" key="2">
    <source>
        <dbReference type="WBParaSite" id="ACRNAN_scaffold668.g8760.t1"/>
    </source>
</evidence>
<dbReference type="Pfam" id="PF00908">
    <property type="entry name" value="dTDP_sugar_isom"/>
    <property type="match status" value="1"/>
</dbReference>
<dbReference type="PANTHER" id="PTHR21047">
    <property type="entry name" value="DTDP-6-DEOXY-D-GLUCOSE-3,5 EPIMERASE"/>
    <property type="match status" value="1"/>
</dbReference>
<accession>A0A914E9J1</accession>
<dbReference type="PANTHER" id="PTHR21047:SF2">
    <property type="entry name" value="THYMIDINE DIPHOSPHO-4-KETO-RHAMNOSE 3,5-EPIMERASE"/>
    <property type="match status" value="1"/>
</dbReference>
<dbReference type="GO" id="GO:0008830">
    <property type="term" value="F:dTDP-4-dehydrorhamnose 3,5-epimerase activity"/>
    <property type="evidence" value="ECO:0007669"/>
    <property type="project" value="InterPro"/>
</dbReference>
<dbReference type="GO" id="GO:0005829">
    <property type="term" value="C:cytosol"/>
    <property type="evidence" value="ECO:0007669"/>
    <property type="project" value="TreeGrafter"/>
</dbReference>
<dbReference type="Gene3D" id="2.60.120.10">
    <property type="entry name" value="Jelly Rolls"/>
    <property type="match status" value="1"/>
</dbReference>
<dbReference type="SUPFAM" id="SSF51182">
    <property type="entry name" value="RmlC-like cupins"/>
    <property type="match status" value="1"/>
</dbReference>
<dbReference type="GO" id="GO:0000271">
    <property type="term" value="P:polysaccharide biosynthetic process"/>
    <property type="evidence" value="ECO:0007669"/>
    <property type="project" value="TreeGrafter"/>
</dbReference>
<dbReference type="CDD" id="cd00438">
    <property type="entry name" value="cupin_RmlC"/>
    <property type="match status" value="1"/>
</dbReference>
<evidence type="ECO:0000313" key="1">
    <source>
        <dbReference type="Proteomes" id="UP000887540"/>
    </source>
</evidence>
<keyword evidence="1" id="KW-1185">Reference proteome</keyword>
<organism evidence="1 2">
    <name type="scientific">Acrobeloides nanus</name>
    <dbReference type="NCBI Taxonomy" id="290746"/>
    <lineage>
        <taxon>Eukaryota</taxon>
        <taxon>Metazoa</taxon>
        <taxon>Ecdysozoa</taxon>
        <taxon>Nematoda</taxon>
        <taxon>Chromadorea</taxon>
        <taxon>Rhabditida</taxon>
        <taxon>Tylenchina</taxon>
        <taxon>Cephalobomorpha</taxon>
        <taxon>Cephaloboidea</taxon>
        <taxon>Cephalobidae</taxon>
        <taxon>Acrobeloides</taxon>
    </lineage>
</organism>
<dbReference type="InterPro" id="IPR011051">
    <property type="entry name" value="RmlC_Cupin_sf"/>
</dbReference>
<proteinExistence type="predicted"/>
<name>A0A914E9J1_9BILA</name>